<dbReference type="EMBL" id="JAMSCK010000004">
    <property type="protein sequence ID" value="MCM8570383.1"/>
    <property type="molecule type" value="Genomic_DNA"/>
</dbReference>
<feature type="domain" description="Amidohydrolase-related" evidence="2">
    <location>
        <begin position="3"/>
        <end position="274"/>
    </location>
</feature>
<proteinExistence type="inferred from homology"/>
<evidence type="ECO:0000313" key="4">
    <source>
        <dbReference type="Proteomes" id="UP001155077"/>
    </source>
</evidence>
<dbReference type="InterPro" id="IPR006680">
    <property type="entry name" value="Amidohydro-rel"/>
</dbReference>
<dbReference type="Pfam" id="PF04909">
    <property type="entry name" value="Amidohydro_2"/>
    <property type="match status" value="1"/>
</dbReference>
<sequence>MKIDSHIHLWDFKQEEFEWIDDSMSILQRDFNPAHIIPVLKKNNFDGAIAVQARALKAENDFLLEIAKDHSMIEGVVGWADLKDRGLPAYLEFLAGYEKLKGIRTFIQDESLGYMDQTNFRYGLTLLKDYDFSFDLLIREDQLNEAAELVKQHPYQKFVIDHMAKPFYSIGMNKTWKKKIQEMGALPNVFCKISGLVTETRNLHWQYQEFTPFLDVVSNSFGPKRLMFGSDWPVCKLSCMYEDVLKICEQYFSTFSEDEYKAVMGLNAIEFYGLEKAKSN</sequence>
<dbReference type="InterPro" id="IPR052350">
    <property type="entry name" value="Metallo-dep_Lactonases"/>
</dbReference>
<dbReference type="Proteomes" id="UP001155077">
    <property type="component" value="Unassembled WGS sequence"/>
</dbReference>
<dbReference type="RefSeq" id="WP_252114425.1">
    <property type="nucleotide sequence ID" value="NZ_JAMSCK010000004.1"/>
</dbReference>
<gene>
    <name evidence="3" type="ORF">NE848_13400</name>
</gene>
<dbReference type="SUPFAM" id="SSF51556">
    <property type="entry name" value="Metallo-dependent hydrolases"/>
    <property type="match status" value="1"/>
</dbReference>
<comment type="similarity">
    <text evidence="1">Belongs to the metallo-dependent hydrolases superfamily.</text>
</comment>
<evidence type="ECO:0000313" key="3">
    <source>
        <dbReference type="EMBL" id="MCM8570383.1"/>
    </source>
</evidence>
<protein>
    <submittedName>
        <fullName evidence="3">Amidohydrolase family protein</fullName>
    </submittedName>
</protein>
<evidence type="ECO:0000256" key="1">
    <source>
        <dbReference type="ARBA" id="ARBA00038310"/>
    </source>
</evidence>
<accession>A0ABT0Z3R7</accession>
<reference evidence="3" key="1">
    <citation type="submission" date="2022-06" db="EMBL/GenBank/DDBJ databases">
        <title>Gramella sediminis sp. nov., isolated from deep-sea sediment of the Indian Ocean.</title>
        <authorList>
            <person name="Yang L."/>
        </authorList>
    </citation>
    <scope>NUCLEOTIDE SEQUENCE</scope>
    <source>
        <strain evidence="3">HMD3159</strain>
    </source>
</reference>
<dbReference type="PANTHER" id="PTHR43569">
    <property type="entry name" value="AMIDOHYDROLASE"/>
    <property type="match status" value="1"/>
</dbReference>
<dbReference type="Gene3D" id="3.20.20.140">
    <property type="entry name" value="Metal-dependent hydrolases"/>
    <property type="match status" value="1"/>
</dbReference>
<organism evidence="3 4">
    <name type="scientific">Gramella jeungdoensis</name>
    <dbReference type="NCBI Taxonomy" id="708091"/>
    <lineage>
        <taxon>Bacteria</taxon>
        <taxon>Pseudomonadati</taxon>
        <taxon>Bacteroidota</taxon>
        <taxon>Flavobacteriia</taxon>
        <taxon>Flavobacteriales</taxon>
        <taxon>Flavobacteriaceae</taxon>
        <taxon>Christiangramia</taxon>
    </lineage>
</organism>
<dbReference type="PANTHER" id="PTHR43569:SF2">
    <property type="entry name" value="AMIDOHYDROLASE-RELATED DOMAIN-CONTAINING PROTEIN"/>
    <property type="match status" value="1"/>
</dbReference>
<dbReference type="InterPro" id="IPR032466">
    <property type="entry name" value="Metal_Hydrolase"/>
</dbReference>
<name>A0ABT0Z3R7_9FLAO</name>
<evidence type="ECO:0000259" key="2">
    <source>
        <dbReference type="Pfam" id="PF04909"/>
    </source>
</evidence>
<keyword evidence="4" id="KW-1185">Reference proteome</keyword>
<comment type="caution">
    <text evidence="3">The sequence shown here is derived from an EMBL/GenBank/DDBJ whole genome shotgun (WGS) entry which is preliminary data.</text>
</comment>